<dbReference type="GO" id="GO:0016787">
    <property type="term" value="F:hydrolase activity"/>
    <property type="evidence" value="ECO:0007669"/>
    <property type="project" value="UniProtKB-KW"/>
</dbReference>
<dbReference type="CDD" id="cd00542">
    <property type="entry name" value="Ntn_PVA"/>
    <property type="match status" value="1"/>
</dbReference>
<dbReference type="EMBL" id="JADIMZ010000141">
    <property type="protein sequence ID" value="MBO8433487.1"/>
    <property type="molecule type" value="Genomic_DNA"/>
</dbReference>
<feature type="chain" id="PRO_5039304324" evidence="3">
    <location>
        <begin position="24"/>
        <end position="357"/>
    </location>
</feature>
<sequence length="357" mass="39157">MKTRITASFILLLSCIFNHNISACTGISLTAKDGSRIVARTIEWGGSKLPSMYVIVPRGTEFTSYTPTGINGLTFKAKYGLAGLSVVQKEFITEGMNEAGLSAGLFYFPGYGQYPDFDSTNPSKTIADLQVVCWILSQHATVDEVKESVKNLQVTVLQGASTVHWRVADSSGRQIVIEFIDGRAQVYDNPAGVLTNSPGFPWQMTNLNNYVNLYPGAVAEQSWNNTSLRQFGAGAGFLGLPGDVTPPSRFVRAFFYQATAPQQPDGEAAVVQAFHILNNFDIPVGLEHKAGEAPDIPSATQWTAAADMTNGKLYFRTMYNSTIRCIDLRQIDFSKTKFAAFPLDKEESEPIEHIRIK</sequence>
<dbReference type="Pfam" id="PF02275">
    <property type="entry name" value="CBAH"/>
    <property type="match status" value="1"/>
</dbReference>
<dbReference type="AlphaFoldDB" id="A0A9D9DSR9"/>
<dbReference type="InterPro" id="IPR029132">
    <property type="entry name" value="CBAH/NAAA_C"/>
</dbReference>
<accession>A0A9D9DSR9</accession>
<comment type="caution">
    <text evidence="5">The sequence shown here is derived from an EMBL/GenBank/DDBJ whole genome shotgun (WGS) entry which is preliminary data.</text>
</comment>
<keyword evidence="3" id="KW-0732">Signal</keyword>
<name>A0A9D9DSR9_9BACT</name>
<protein>
    <submittedName>
        <fullName evidence="5">Choloylglycine hydrolase family protein</fullName>
    </submittedName>
</protein>
<dbReference type="Gene3D" id="3.60.60.10">
    <property type="entry name" value="Penicillin V Acylase, Chain A"/>
    <property type="match status" value="1"/>
</dbReference>
<reference evidence="5" key="1">
    <citation type="submission" date="2020-10" db="EMBL/GenBank/DDBJ databases">
        <authorList>
            <person name="Gilroy R."/>
        </authorList>
    </citation>
    <scope>NUCLEOTIDE SEQUENCE</scope>
    <source>
        <strain evidence="5">2889</strain>
    </source>
</reference>
<reference evidence="5" key="2">
    <citation type="journal article" date="2021" name="PeerJ">
        <title>Extensive microbial diversity within the chicken gut microbiome revealed by metagenomics and culture.</title>
        <authorList>
            <person name="Gilroy R."/>
            <person name="Ravi A."/>
            <person name="Getino M."/>
            <person name="Pursley I."/>
            <person name="Horton D.L."/>
            <person name="Alikhan N.F."/>
            <person name="Baker D."/>
            <person name="Gharbi K."/>
            <person name="Hall N."/>
            <person name="Watson M."/>
            <person name="Adriaenssens E.M."/>
            <person name="Foster-Nyarko E."/>
            <person name="Jarju S."/>
            <person name="Secka A."/>
            <person name="Antonio M."/>
            <person name="Oren A."/>
            <person name="Chaudhuri R.R."/>
            <person name="La Ragione R."/>
            <person name="Hildebrand F."/>
            <person name="Pallen M.J."/>
        </authorList>
    </citation>
    <scope>NUCLEOTIDE SEQUENCE</scope>
    <source>
        <strain evidence="5">2889</strain>
    </source>
</reference>
<evidence type="ECO:0000313" key="5">
    <source>
        <dbReference type="EMBL" id="MBO8433487.1"/>
    </source>
</evidence>
<evidence type="ECO:0000313" key="6">
    <source>
        <dbReference type="Proteomes" id="UP000823612"/>
    </source>
</evidence>
<dbReference type="InterPro" id="IPR029055">
    <property type="entry name" value="Ntn_hydrolases_N"/>
</dbReference>
<dbReference type="PANTHER" id="PTHR35527:SF2">
    <property type="entry name" value="HYDROLASE"/>
    <property type="match status" value="1"/>
</dbReference>
<evidence type="ECO:0000256" key="1">
    <source>
        <dbReference type="ARBA" id="ARBA00006625"/>
    </source>
</evidence>
<dbReference type="Proteomes" id="UP000823612">
    <property type="component" value="Unassembled WGS sequence"/>
</dbReference>
<comment type="similarity">
    <text evidence="1">Belongs to the peptidase C59 family.</text>
</comment>
<dbReference type="PANTHER" id="PTHR35527">
    <property type="entry name" value="CHOLOYLGLYCINE HYDROLASE"/>
    <property type="match status" value="1"/>
</dbReference>
<feature type="signal peptide" evidence="3">
    <location>
        <begin position="1"/>
        <end position="23"/>
    </location>
</feature>
<evidence type="ECO:0000259" key="4">
    <source>
        <dbReference type="Pfam" id="PF02275"/>
    </source>
</evidence>
<organism evidence="5 6">
    <name type="scientific">Candidatus Pullibacteroides excrementavium</name>
    <dbReference type="NCBI Taxonomy" id="2840905"/>
    <lineage>
        <taxon>Bacteria</taxon>
        <taxon>Pseudomonadati</taxon>
        <taxon>Bacteroidota</taxon>
        <taxon>Bacteroidia</taxon>
        <taxon>Bacteroidales</taxon>
        <taxon>Candidatus Pullibacteroides</taxon>
    </lineage>
</organism>
<proteinExistence type="inferred from homology"/>
<gene>
    <name evidence="5" type="ORF">IAB08_09395</name>
</gene>
<feature type="domain" description="Choloylglycine hydrolase/NAAA C-terminal" evidence="4">
    <location>
        <begin position="24"/>
        <end position="333"/>
    </location>
</feature>
<dbReference type="PROSITE" id="PS51257">
    <property type="entry name" value="PROKAR_LIPOPROTEIN"/>
    <property type="match status" value="1"/>
</dbReference>
<evidence type="ECO:0000256" key="2">
    <source>
        <dbReference type="ARBA" id="ARBA00022801"/>
    </source>
</evidence>
<evidence type="ECO:0000256" key="3">
    <source>
        <dbReference type="SAM" id="SignalP"/>
    </source>
</evidence>
<dbReference type="SUPFAM" id="SSF56235">
    <property type="entry name" value="N-terminal nucleophile aminohydrolases (Ntn hydrolases)"/>
    <property type="match status" value="1"/>
</dbReference>
<keyword evidence="2 5" id="KW-0378">Hydrolase</keyword>
<dbReference type="InterPro" id="IPR052193">
    <property type="entry name" value="Peptidase_C59"/>
</dbReference>